<evidence type="ECO:0000259" key="1">
    <source>
        <dbReference type="Pfam" id="PF13338"/>
    </source>
</evidence>
<organism evidence="2 3">
    <name type="scientific">Arthrobacter stackebrandtii</name>
    <dbReference type="NCBI Taxonomy" id="272161"/>
    <lineage>
        <taxon>Bacteria</taxon>
        <taxon>Bacillati</taxon>
        <taxon>Actinomycetota</taxon>
        <taxon>Actinomycetes</taxon>
        <taxon>Micrococcales</taxon>
        <taxon>Micrococcaceae</taxon>
        <taxon>Arthrobacter</taxon>
    </lineage>
</organism>
<sequence length="282" mass="31176">MSDSRSPDWVPLDALVASLGGVARQKDLLGHGVSTRQIRAAVEGGLIFQRARGVYATFQATPEDAFLAAHQARRTCLSRVAGLGLWVLEQPKQLHVAAAHGRPVPGCVVHRVSGKQTLADVLQQCVRCGTEVEALAVLESAVVKKQCSINYLRNSFQGRAGAAARAIVEMIDPQSMSIAETCSRYHLRRAGYNVQGQAYVRNAGHLDLLIDGILGLEIDGEKYHNDPRAWKEDLQRDTMYVLEGMWRLRIPADVALYHPEVLLAWVEQALARIRSGQRHEMR</sequence>
<reference evidence="2 3" key="1">
    <citation type="submission" date="2021-03" db="EMBL/GenBank/DDBJ databases">
        <title>Sequencing the genomes of 1000 actinobacteria strains.</title>
        <authorList>
            <person name="Klenk H.-P."/>
        </authorList>
    </citation>
    <scope>NUCLEOTIDE SEQUENCE [LARGE SCALE GENOMIC DNA]</scope>
    <source>
        <strain evidence="2 3">DSM 16005</strain>
    </source>
</reference>
<accession>A0ABS4YSI3</accession>
<keyword evidence="3" id="KW-1185">Reference proteome</keyword>
<dbReference type="Pfam" id="PF13338">
    <property type="entry name" value="AbiEi_4"/>
    <property type="match status" value="1"/>
</dbReference>
<name>A0ABS4YSI3_9MICC</name>
<dbReference type="InterPro" id="IPR025159">
    <property type="entry name" value="AbiEi_N"/>
</dbReference>
<gene>
    <name evidence="2" type="ORF">JOF48_000369</name>
</gene>
<protein>
    <recommendedName>
        <fullName evidence="1">AbiEi antitoxin N-terminal domain-containing protein</fullName>
    </recommendedName>
</protein>
<feature type="domain" description="AbiEi antitoxin N-terminal" evidence="1">
    <location>
        <begin position="12"/>
        <end position="56"/>
    </location>
</feature>
<evidence type="ECO:0000313" key="2">
    <source>
        <dbReference type="EMBL" id="MBP2411570.1"/>
    </source>
</evidence>
<dbReference type="EMBL" id="JAGIOI010000001">
    <property type="protein sequence ID" value="MBP2411570.1"/>
    <property type="molecule type" value="Genomic_DNA"/>
</dbReference>
<proteinExistence type="predicted"/>
<dbReference type="RefSeq" id="WP_209676774.1">
    <property type="nucleotide sequence ID" value="NZ_JAGIOI010000001.1"/>
</dbReference>
<dbReference type="Proteomes" id="UP000711614">
    <property type="component" value="Unassembled WGS sequence"/>
</dbReference>
<comment type="caution">
    <text evidence="2">The sequence shown here is derived from an EMBL/GenBank/DDBJ whole genome shotgun (WGS) entry which is preliminary data.</text>
</comment>
<evidence type="ECO:0000313" key="3">
    <source>
        <dbReference type="Proteomes" id="UP000711614"/>
    </source>
</evidence>